<feature type="transmembrane region" description="Helical" evidence="2">
    <location>
        <begin position="679"/>
        <end position="701"/>
    </location>
</feature>
<evidence type="ECO:0000256" key="1">
    <source>
        <dbReference type="SAM" id="MobiDB-lite"/>
    </source>
</evidence>
<accession>A0A7X9NIA0</accession>
<name>A0A7X9NIA0_9FIRM</name>
<feature type="domain" description="SHIRT" evidence="3">
    <location>
        <begin position="395"/>
        <end position="476"/>
    </location>
</feature>
<keyword evidence="2" id="KW-1133">Transmembrane helix</keyword>
<dbReference type="RefSeq" id="WP_168965185.1">
    <property type="nucleotide sequence ID" value="NZ_JABAFR010000010.1"/>
</dbReference>
<protein>
    <recommendedName>
        <fullName evidence="3">SHIRT domain-containing protein</fullName>
    </recommendedName>
</protein>
<sequence>MKKRKISKFLLATSLSIGSFSSLPFTAPTVYAKEESSSSDGVFFVDFDSETEGMELPDEDDFWAIYDALAGQFPTGTVHAGDVFDGEVDLSHLDNPVPLPTPIRTTYVPKDGLGVWTFTGWDIDSFDPGDVSGDAVGLWAYRPYSEMQKVNVTYEFEAADGTSLPSEVLAYLPAAESHDVNTEVRATQPASVSVDINGKKWVFKGYKEGNTQVAAQDIVFHGVWEQESTTYKASYRFESGTDSMELPEEVKALLPSDDNAYENEAKVTSKAPSQTSVEVQDGTWNFVSYDEAEKTVNRDNVEFVGTWTYTPKTYKASYRFESGTDSMELPEEVKALLPSDDNAYENEAKVTSKAPSQTSVEVQDGTWNFVSYDEAEKTVNRDNVEFVGTWTYTPKEYHVVYHFGSGSDDYDLPQEVMDLLPVDTQGYSNHEVVSTILPAQQKVTVENGEWVFKGYDADTKTVQNANVSFIGTWVFEANRYPVSYRFVSLTSGLDLPEEVNILLPFDEKDYEDQTTVHVKDLLQGQVKVANGTWLFEGFDAQEKVVNHAGVEFVGTWKFVAENEENPVYYHGYYQFVSTDSQYNLPDVILSMLPNDRSDYRDGETVHAILPMGQKVVLANGTWTFLGYDASEKVVHGQDVAFVGRWEYTPAPTEKTPSKEQGQPTNKTSASTKTKRVNTAVGSMMSLWTAFGSLSVMLAVLLKRKKK</sequence>
<feature type="domain" description="SHIRT" evidence="3">
    <location>
        <begin position="312"/>
        <end position="393"/>
    </location>
</feature>
<organism evidence="4 5">
    <name type="scientific">Faecalicoccus pleomorphus</name>
    <dbReference type="NCBI Taxonomy" id="1323"/>
    <lineage>
        <taxon>Bacteria</taxon>
        <taxon>Bacillati</taxon>
        <taxon>Bacillota</taxon>
        <taxon>Erysipelotrichia</taxon>
        <taxon>Erysipelotrichales</taxon>
        <taxon>Erysipelotrichaceae</taxon>
        <taxon>Faecalicoccus</taxon>
    </lineage>
</organism>
<evidence type="ECO:0000256" key="2">
    <source>
        <dbReference type="SAM" id="Phobius"/>
    </source>
</evidence>
<feature type="domain" description="SHIRT" evidence="3">
    <location>
        <begin position="569"/>
        <end position="648"/>
    </location>
</feature>
<dbReference type="Pfam" id="PF18655">
    <property type="entry name" value="SHIRT"/>
    <property type="match status" value="6"/>
</dbReference>
<feature type="domain" description="SHIRT" evidence="3">
    <location>
        <begin position="149"/>
        <end position="225"/>
    </location>
</feature>
<feature type="compositionally biased region" description="Polar residues" evidence="1">
    <location>
        <begin position="658"/>
        <end position="671"/>
    </location>
</feature>
<feature type="region of interest" description="Disordered" evidence="1">
    <location>
        <begin position="650"/>
        <end position="675"/>
    </location>
</feature>
<reference evidence="4 5" key="1">
    <citation type="submission" date="2020-04" db="EMBL/GenBank/DDBJ databases">
        <authorList>
            <person name="Hitch T.C.A."/>
            <person name="Wylensek D."/>
            <person name="Clavel T."/>
        </authorList>
    </citation>
    <scope>NUCLEOTIDE SEQUENCE [LARGE SCALE GENOMIC DNA]</scope>
    <source>
        <strain evidence="4 5">BSM-383-APC-22F</strain>
    </source>
</reference>
<evidence type="ECO:0000313" key="5">
    <source>
        <dbReference type="Proteomes" id="UP000540014"/>
    </source>
</evidence>
<evidence type="ECO:0000259" key="3">
    <source>
        <dbReference type="Pfam" id="PF18655"/>
    </source>
</evidence>
<proteinExistence type="predicted"/>
<comment type="caution">
    <text evidence="4">The sequence shown here is derived from an EMBL/GenBank/DDBJ whole genome shotgun (WGS) entry which is preliminary data.</text>
</comment>
<keyword evidence="2" id="KW-0812">Transmembrane</keyword>
<dbReference type="InterPro" id="IPR041030">
    <property type="entry name" value="SHIRT"/>
</dbReference>
<keyword evidence="2" id="KW-0472">Membrane</keyword>
<feature type="domain" description="SHIRT" evidence="3">
    <location>
        <begin position="479"/>
        <end position="558"/>
    </location>
</feature>
<gene>
    <name evidence="4" type="ORF">HF861_05385</name>
</gene>
<dbReference type="AlphaFoldDB" id="A0A7X9NIA0"/>
<dbReference type="EMBL" id="JABAFR010000010">
    <property type="protein sequence ID" value="NME44316.1"/>
    <property type="molecule type" value="Genomic_DNA"/>
</dbReference>
<feature type="domain" description="SHIRT" evidence="3">
    <location>
        <begin position="230"/>
        <end position="310"/>
    </location>
</feature>
<evidence type="ECO:0000313" key="4">
    <source>
        <dbReference type="EMBL" id="NME44316.1"/>
    </source>
</evidence>
<dbReference type="Proteomes" id="UP000540014">
    <property type="component" value="Unassembled WGS sequence"/>
</dbReference>